<keyword evidence="1" id="KW-0812">Transmembrane</keyword>
<evidence type="ECO:0000256" key="1">
    <source>
        <dbReference type="SAM" id="Phobius"/>
    </source>
</evidence>
<organism evidence="2 3">
    <name type="scientific">Microbacterium marinilacus</name>
    <dbReference type="NCBI Taxonomy" id="415209"/>
    <lineage>
        <taxon>Bacteria</taxon>
        <taxon>Bacillati</taxon>
        <taxon>Actinomycetota</taxon>
        <taxon>Actinomycetes</taxon>
        <taxon>Micrococcales</taxon>
        <taxon>Microbacteriaceae</taxon>
        <taxon>Microbacterium</taxon>
    </lineage>
</organism>
<feature type="transmembrane region" description="Helical" evidence="1">
    <location>
        <begin position="197"/>
        <end position="217"/>
    </location>
</feature>
<accession>A0ABP7BKQ3</accession>
<dbReference type="EMBL" id="BAAAYV010000012">
    <property type="protein sequence ID" value="GAA3661716.1"/>
    <property type="molecule type" value="Genomic_DNA"/>
</dbReference>
<proteinExistence type="predicted"/>
<name>A0ABP7BKQ3_9MICO</name>
<feature type="transmembrane region" description="Helical" evidence="1">
    <location>
        <begin position="247"/>
        <end position="268"/>
    </location>
</feature>
<protein>
    <recommendedName>
        <fullName evidence="4">ABC transporter permease</fullName>
    </recommendedName>
</protein>
<feature type="transmembrane region" description="Helical" evidence="1">
    <location>
        <begin position="168"/>
        <end position="190"/>
    </location>
</feature>
<feature type="transmembrane region" description="Helical" evidence="1">
    <location>
        <begin position="70"/>
        <end position="93"/>
    </location>
</feature>
<keyword evidence="1" id="KW-1133">Transmembrane helix</keyword>
<keyword evidence="3" id="KW-1185">Reference proteome</keyword>
<feature type="transmembrane region" description="Helical" evidence="1">
    <location>
        <begin position="125"/>
        <end position="148"/>
    </location>
</feature>
<evidence type="ECO:0000313" key="3">
    <source>
        <dbReference type="Proteomes" id="UP001410795"/>
    </source>
</evidence>
<sequence>MLRAELLALSTTTATKATAATALVGLAITQLAFVSLLPALARGDIGPGAEALGGDLPDVGLTTGAEQLDALAPLGAAMGGGSLGIVTLAVALLGTIAATSDFRYGGIVGAALAQPRRGRIVVTKAAATGVAAAALGVGLAALSALILLTTLVTAGITLAVDPVAVAGVVARGTVVVACLALIGLAVGMIARSQLSGVVAMLAVLLLEPLVSGVAQLVSGTAQTWTRFLPVALSQAAIGASDGGLPPIGALAALVALTGALLAVAAVFLRRRGL</sequence>
<comment type="caution">
    <text evidence="2">The sequence shown here is derived from an EMBL/GenBank/DDBJ whole genome shotgun (WGS) entry which is preliminary data.</text>
</comment>
<keyword evidence="1" id="KW-0472">Membrane</keyword>
<evidence type="ECO:0008006" key="4">
    <source>
        <dbReference type="Google" id="ProtNLM"/>
    </source>
</evidence>
<dbReference type="RefSeq" id="WP_221859532.1">
    <property type="nucleotide sequence ID" value="NZ_BAAAYV010000012.1"/>
</dbReference>
<dbReference type="Proteomes" id="UP001410795">
    <property type="component" value="Unassembled WGS sequence"/>
</dbReference>
<evidence type="ECO:0000313" key="2">
    <source>
        <dbReference type="EMBL" id="GAA3661716.1"/>
    </source>
</evidence>
<gene>
    <name evidence="2" type="ORF">GCM10022202_23820</name>
</gene>
<reference evidence="3" key="1">
    <citation type="journal article" date="2019" name="Int. J. Syst. Evol. Microbiol.">
        <title>The Global Catalogue of Microorganisms (GCM) 10K type strain sequencing project: providing services to taxonomists for standard genome sequencing and annotation.</title>
        <authorList>
            <consortium name="The Broad Institute Genomics Platform"/>
            <consortium name="The Broad Institute Genome Sequencing Center for Infectious Disease"/>
            <person name="Wu L."/>
            <person name="Ma J."/>
        </authorList>
    </citation>
    <scope>NUCLEOTIDE SEQUENCE [LARGE SCALE GENOMIC DNA]</scope>
    <source>
        <strain evidence="3">JCM 16546</strain>
    </source>
</reference>